<reference evidence="2" key="1">
    <citation type="journal article" date="2019" name="Int. J. Syst. Evol. Microbiol.">
        <title>The Global Catalogue of Microorganisms (GCM) 10K type strain sequencing project: providing services to taxonomists for standard genome sequencing and annotation.</title>
        <authorList>
            <consortium name="The Broad Institute Genomics Platform"/>
            <consortium name="The Broad Institute Genome Sequencing Center for Infectious Disease"/>
            <person name="Wu L."/>
            <person name="Ma J."/>
        </authorList>
    </citation>
    <scope>NUCLEOTIDE SEQUENCE [LARGE SCALE GENOMIC DNA]</scope>
    <source>
        <strain evidence="2">JCM 17130</strain>
    </source>
</reference>
<accession>A0ABW0JH70</accession>
<dbReference type="Proteomes" id="UP001596013">
    <property type="component" value="Unassembled WGS sequence"/>
</dbReference>
<evidence type="ECO:0000313" key="1">
    <source>
        <dbReference type="EMBL" id="MFC5435151.1"/>
    </source>
</evidence>
<organism evidence="1 2">
    <name type="scientific">Rhodanobacter umsongensis</name>
    <dbReference type="NCBI Taxonomy" id="633153"/>
    <lineage>
        <taxon>Bacteria</taxon>
        <taxon>Pseudomonadati</taxon>
        <taxon>Pseudomonadota</taxon>
        <taxon>Gammaproteobacteria</taxon>
        <taxon>Lysobacterales</taxon>
        <taxon>Rhodanobacteraceae</taxon>
        <taxon>Rhodanobacter</taxon>
    </lineage>
</organism>
<evidence type="ECO:0000313" key="2">
    <source>
        <dbReference type="Proteomes" id="UP001596013"/>
    </source>
</evidence>
<dbReference type="EMBL" id="JBHSMK010000002">
    <property type="protein sequence ID" value="MFC5435151.1"/>
    <property type="molecule type" value="Genomic_DNA"/>
</dbReference>
<keyword evidence="2" id="KW-1185">Reference proteome</keyword>
<name>A0ABW0JH70_9GAMM</name>
<gene>
    <name evidence="1" type="ORF">ACFPME_01140</name>
</gene>
<protein>
    <submittedName>
        <fullName evidence="1">Uncharacterized protein</fullName>
    </submittedName>
</protein>
<proteinExistence type="predicted"/>
<sequence length="60" mass="6339">MEIIRNGSQPSVTGPVEYFTGKVRIDSSFKGMGGASVSGASVTSSRVRAVPGTPIRWGRR</sequence>
<comment type="caution">
    <text evidence="1">The sequence shown here is derived from an EMBL/GenBank/DDBJ whole genome shotgun (WGS) entry which is preliminary data.</text>
</comment>
<dbReference type="RefSeq" id="WP_377301181.1">
    <property type="nucleotide sequence ID" value="NZ_JBHSMK010000002.1"/>
</dbReference>